<feature type="transmembrane region" description="Helical" evidence="3">
    <location>
        <begin position="151"/>
        <end position="169"/>
    </location>
</feature>
<dbReference type="eggNOG" id="KOG2504">
    <property type="taxonomic scope" value="Eukaryota"/>
</dbReference>
<feature type="transmembrane region" description="Helical" evidence="3">
    <location>
        <begin position="208"/>
        <end position="227"/>
    </location>
</feature>
<dbReference type="Proteomes" id="UP000006039">
    <property type="component" value="Unassembled WGS sequence"/>
</dbReference>
<evidence type="ECO:0000313" key="7">
    <source>
        <dbReference type="Proteomes" id="UP000006039"/>
    </source>
</evidence>
<feature type="transmembrane region" description="Helical" evidence="3">
    <location>
        <begin position="445"/>
        <end position="465"/>
    </location>
</feature>
<comment type="subcellular location">
    <subcellularLocation>
        <location evidence="1">Membrane</location>
        <topology evidence="1">Multi-pass membrane protein</topology>
    </subcellularLocation>
</comment>
<evidence type="ECO:0000313" key="5">
    <source>
        <dbReference type="EMBL" id="EJT71754.1"/>
    </source>
</evidence>
<dbReference type="OrthoDB" id="6499973at2759"/>
<feature type="transmembrane region" description="Helical" evidence="3">
    <location>
        <begin position="310"/>
        <end position="330"/>
    </location>
</feature>
<dbReference type="InterPro" id="IPR050327">
    <property type="entry name" value="Proton-linked_MCT"/>
</dbReference>
<dbReference type="GO" id="GO:0016020">
    <property type="term" value="C:membrane"/>
    <property type="evidence" value="ECO:0007669"/>
    <property type="project" value="UniProtKB-SubCell"/>
</dbReference>
<feature type="transmembrane region" description="Helical" evidence="3">
    <location>
        <begin position="239"/>
        <end position="259"/>
    </location>
</feature>
<dbReference type="InterPro" id="IPR036259">
    <property type="entry name" value="MFS_trans_sf"/>
</dbReference>
<feature type="transmembrane region" description="Helical" evidence="3">
    <location>
        <begin position="175"/>
        <end position="196"/>
    </location>
</feature>
<dbReference type="HOGENOM" id="CLU_001265_1_2_1"/>
<reference evidence="6" key="5">
    <citation type="submission" date="2018-04" db="UniProtKB">
        <authorList>
            <consortium name="EnsemblFungi"/>
        </authorList>
    </citation>
    <scope>IDENTIFICATION</scope>
    <source>
        <strain evidence="6">R3-111a-1</strain>
    </source>
</reference>
<dbReference type="PANTHER" id="PTHR11360:SF305">
    <property type="entry name" value="MAJOR FACILITATOR SUPERFAMILY (MFS) PROFILE DOMAIN-CONTAINING PROTEIN"/>
    <property type="match status" value="1"/>
</dbReference>
<organism evidence="5">
    <name type="scientific">Gaeumannomyces tritici (strain R3-111a-1)</name>
    <name type="common">Wheat and barley take-all root rot fungus</name>
    <name type="synonym">Gaeumannomyces graminis var. tritici</name>
    <dbReference type="NCBI Taxonomy" id="644352"/>
    <lineage>
        <taxon>Eukaryota</taxon>
        <taxon>Fungi</taxon>
        <taxon>Dikarya</taxon>
        <taxon>Ascomycota</taxon>
        <taxon>Pezizomycotina</taxon>
        <taxon>Sordariomycetes</taxon>
        <taxon>Sordariomycetidae</taxon>
        <taxon>Magnaporthales</taxon>
        <taxon>Magnaporthaceae</taxon>
        <taxon>Gaeumannomyces</taxon>
    </lineage>
</organism>
<dbReference type="GeneID" id="20351466"/>
<name>J3PBY4_GAET3</name>
<proteinExistence type="inferred from homology"/>
<reference evidence="5" key="2">
    <citation type="submission" date="2010-07" db="EMBL/GenBank/DDBJ databases">
        <authorList>
            <consortium name="The Broad Institute Genome Sequencing Platform"/>
            <consortium name="Broad Institute Genome Sequencing Center for Infectious Disease"/>
            <person name="Ma L.-J."/>
            <person name="Dead R."/>
            <person name="Young S."/>
            <person name="Zeng Q."/>
            <person name="Koehrsen M."/>
            <person name="Alvarado L."/>
            <person name="Berlin A."/>
            <person name="Chapman S.B."/>
            <person name="Chen Z."/>
            <person name="Freedman E."/>
            <person name="Gellesch M."/>
            <person name="Goldberg J."/>
            <person name="Griggs A."/>
            <person name="Gujja S."/>
            <person name="Heilman E.R."/>
            <person name="Heiman D."/>
            <person name="Hepburn T."/>
            <person name="Howarth C."/>
            <person name="Jen D."/>
            <person name="Larson L."/>
            <person name="Mehta T."/>
            <person name="Neiman D."/>
            <person name="Pearson M."/>
            <person name="Roberts A."/>
            <person name="Saif S."/>
            <person name="Shea T."/>
            <person name="Shenoy N."/>
            <person name="Sisk P."/>
            <person name="Stolte C."/>
            <person name="Sykes S."/>
            <person name="Walk T."/>
            <person name="White J."/>
            <person name="Yandava C."/>
            <person name="Haas B."/>
            <person name="Nusbaum C."/>
            <person name="Birren B."/>
        </authorList>
    </citation>
    <scope>NUCLEOTIDE SEQUENCE</scope>
    <source>
        <strain evidence="5">R3-111a-1</strain>
    </source>
</reference>
<dbReference type="PROSITE" id="PS50850">
    <property type="entry name" value="MFS"/>
    <property type="match status" value="1"/>
</dbReference>
<dbReference type="PANTHER" id="PTHR11360">
    <property type="entry name" value="MONOCARBOXYLATE TRANSPORTER"/>
    <property type="match status" value="1"/>
</dbReference>
<dbReference type="VEuPathDB" id="FungiDB:GGTG_11008"/>
<keyword evidence="3" id="KW-0472">Membrane</keyword>
<feature type="domain" description="Major facilitator superfamily (MFS) profile" evidence="4">
    <location>
        <begin position="281"/>
        <end position="475"/>
    </location>
</feature>
<dbReference type="EnsemblFungi" id="EJT71754">
    <property type="protein sequence ID" value="EJT71754"/>
    <property type="gene ID" value="GGTG_11008"/>
</dbReference>
<dbReference type="EMBL" id="GL385400">
    <property type="protein sequence ID" value="EJT71754.1"/>
    <property type="molecule type" value="Genomic_DNA"/>
</dbReference>
<keyword evidence="3" id="KW-0812">Transmembrane</keyword>
<evidence type="ECO:0000256" key="1">
    <source>
        <dbReference type="ARBA" id="ARBA00004141"/>
    </source>
</evidence>
<comment type="similarity">
    <text evidence="2">Belongs to the major facilitator superfamily. Monocarboxylate porter (TC 2.A.1.13) family.</text>
</comment>
<dbReference type="AlphaFoldDB" id="J3PBY4"/>
<reference evidence="7" key="1">
    <citation type="submission" date="2010-07" db="EMBL/GenBank/DDBJ databases">
        <title>The genome sequence of Gaeumannomyces graminis var. tritici strain R3-111a-1.</title>
        <authorList>
            <consortium name="The Broad Institute Genome Sequencing Platform"/>
            <person name="Ma L.-J."/>
            <person name="Dead R."/>
            <person name="Young S."/>
            <person name="Zeng Q."/>
            <person name="Koehrsen M."/>
            <person name="Alvarado L."/>
            <person name="Berlin A."/>
            <person name="Chapman S.B."/>
            <person name="Chen Z."/>
            <person name="Freedman E."/>
            <person name="Gellesch M."/>
            <person name="Goldberg J."/>
            <person name="Griggs A."/>
            <person name="Gujja S."/>
            <person name="Heilman E.R."/>
            <person name="Heiman D."/>
            <person name="Hepburn T."/>
            <person name="Howarth C."/>
            <person name="Jen D."/>
            <person name="Larson L."/>
            <person name="Mehta T."/>
            <person name="Neiman D."/>
            <person name="Pearson M."/>
            <person name="Roberts A."/>
            <person name="Saif S."/>
            <person name="Shea T."/>
            <person name="Shenoy N."/>
            <person name="Sisk P."/>
            <person name="Stolte C."/>
            <person name="Sykes S."/>
            <person name="Walk T."/>
            <person name="White J."/>
            <person name="Yandava C."/>
            <person name="Haas B."/>
            <person name="Nusbaum C."/>
            <person name="Birren B."/>
        </authorList>
    </citation>
    <scope>NUCLEOTIDE SEQUENCE [LARGE SCALE GENOMIC DNA]</scope>
    <source>
        <strain evidence="7">R3-111a-1</strain>
    </source>
</reference>
<keyword evidence="3" id="KW-1133">Transmembrane helix</keyword>
<dbReference type="RefSeq" id="XP_009227151.1">
    <property type="nucleotide sequence ID" value="XM_009228887.1"/>
</dbReference>
<dbReference type="Pfam" id="PF07690">
    <property type="entry name" value="MFS_1"/>
    <property type="match status" value="1"/>
</dbReference>
<accession>J3PBY4</accession>
<feature type="transmembrane region" description="Helical" evidence="3">
    <location>
        <begin position="280"/>
        <end position="298"/>
    </location>
</feature>
<evidence type="ECO:0000313" key="6">
    <source>
        <dbReference type="EnsemblFungi" id="EJT71754"/>
    </source>
</evidence>
<feature type="transmembrane region" description="Helical" evidence="3">
    <location>
        <begin position="403"/>
        <end position="425"/>
    </location>
</feature>
<dbReference type="InterPro" id="IPR020846">
    <property type="entry name" value="MFS_dom"/>
</dbReference>
<feature type="transmembrane region" description="Helical" evidence="3">
    <location>
        <begin position="369"/>
        <end position="391"/>
    </location>
</feature>
<evidence type="ECO:0000256" key="2">
    <source>
        <dbReference type="ARBA" id="ARBA00006727"/>
    </source>
</evidence>
<feature type="transmembrane region" description="Helical" evidence="3">
    <location>
        <begin position="79"/>
        <end position="97"/>
    </location>
</feature>
<reference evidence="6" key="4">
    <citation type="journal article" date="2015" name="G3 (Bethesda)">
        <title>Genome sequences of three phytopathogenic species of the Magnaporthaceae family of fungi.</title>
        <authorList>
            <person name="Okagaki L.H."/>
            <person name="Nunes C.C."/>
            <person name="Sailsbery J."/>
            <person name="Clay B."/>
            <person name="Brown D."/>
            <person name="John T."/>
            <person name="Oh Y."/>
            <person name="Young N."/>
            <person name="Fitzgerald M."/>
            <person name="Haas B.J."/>
            <person name="Zeng Q."/>
            <person name="Young S."/>
            <person name="Adiconis X."/>
            <person name="Fan L."/>
            <person name="Levin J.Z."/>
            <person name="Mitchell T.K."/>
            <person name="Okubara P.A."/>
            <person name="Farman M.L."/>
            <person name="Kohn L.M."/>
            <person name="Birren B."/>
            <person name="Ma L.-J."/>
            <person name="Dean R.A."/>
        </authorList>
    </citation>
    <scope>NUCLEOTIDE SEQUENCE</scope>
    <source>
        <strain evidence="6">R3-111a-1</strain>
    </source>
</reference>
<gene>
    <name evidence="6" type="primary">20351466</name>
    <name evidence="5" type="ORF">GGTG_11008</name>
</gene>
<dbReference type="SUPFAM" id="SSF103473">
    <property type="entry name" value="MFS general substrate transporter"/>
    <property type="match status" value="1"/>
</dbReference>
<reference evidence="5" key="3">
    <citation type="submission" date="2010-09" db="EMBL/GenBank/DDBJ databases">
        <title>Annotation of Gaeumannomyces graminis var. tritici R3-111a-1.</title>
        <authorList>
            <consortium name="The Broad Institute Genome Sequencing Platform"/>
            <person name="Ma L.-J."/>
            <person name="Dead R."/>
            <person name="Young S.K."/>
            <person name="Zeng Q."/>
            <person name="Gargeya S."/>
            <person name="Fitzgerald M."/>
            <person name="Haas B."/>
            <person name="Abouelleil A."/>
            <person name="Alvarado L."/>
            <person name="Arachchi H.M."/>
            <person name="Berlin A."/>
            <person name="Brown A."/>
            <person name="Chapman S.B."/>
            <person name="Chen Z."/>
            <person name="Dunbar C."/>
            <person name="Freedman E."/>
            <person name="Gearin G."/>
            <person name="Gellesch M."/>
            <person name="Goldberg J."/>
            <person name="Griggs A."/>
            <person name="Gujja S."/>
            <person name="Heiman D."/>
            <person name="Howarth C."/>
            <person name="Larson L."/>
            <person name="Lui A."/>
            <person name="MacDonald P.J.P."/>
            <person name="Mehta T."/>
            <person name="Montmayeur A."/>
            <person name="Murphy C."/>
            <person name="Neiman D."/>
            <person name="Pearson M."/>
            <person name="Priest M."/>
            <person name="Roberts A."/>
            <person name="Saif S."/>
            <person name="Shea T."/>
            <person name="Shenoy N."/>
            <person name="Sisk P."/>
            <person name="Stolte C."/>
            <person name="Sykes S."/>
            <person name="Yandava C."/>
            <person name="Wortman J."/>
            <person name="Nusbaum C."/>
            <person name="Birren B."/>
        </authorList>
    </citation>
    <scope>NUCLEOTIDE SEQUENCE</scope>
    <source>
        <strain evidence="5">R3-111a-1</strain>
    </source>
</reference>
<protein>
    <recommendedName>
        <fullName evidence="4">Major facilitator superfamily (MFS) profile domain-containing protein</fullName>
    </recommendedName>
</protein>
<evidence type="ECO:0000256" key="3">
    <source>
        <dbReference type="SAM" id="Phobius"/>
    </source>
</evidence>
<evidence type="ECO:0000259" key="4">
    <source>
        <dbReference type="PROSITE" id="PS50850"/>
    </source>
</evidence>
<dbReference type="Gene3D" id="1.20.1250.20">
    <property type="entry name" value="MFS general substrate transporter like domains"/>
    <property type="match status" value="2"/>
</dbReference>
<feature type="transmembrane region" description="Helical" evidence="3">
    <location>
        <begin position="342"/>
        <end position="363"/>
    </location>
</feature>
<dbReference type="GO" id="GO:0022857">
    <property type="term" value="F:transmembrane transporter activity"/>
    <property type="evidence" value="ECO:0007669"/>
    <property type="project" value="InterPro"/>
</dbReference>
<sequence>MATETLTMAPAVVLGSKTTAYELESHAGATDTDGAGSVLTQHGRRLAVGQQQQNASDDSDRDPVLEASRLADSEVPDGGYGWVVIGCSAVASMWYTGTPYSWGIIQADLVRRGLSTPATLSFVGSLAPTLMAVLGVATARLLGVLGVRRTALLGIFTLGLSALLSGFAVDSVPGLFFTAGVVQGVAMSLCFLSCGVVPAQYFSRKRGLANGIVYSGGGIGGAVISLGLDSLLQRVGPAWTFRILGLAVLSTGLPAAWFIKERVPITHRVKFIDWRLFKDFNFFLIFLASGIAVFPVLVPPFFTPMYAQAMGHSSSVGAGLVAGFNFSSAVGRIGTGLLCDRLGALNALIISTAVNAASMLALWPASTSLPPLAVFVVVNGLSNGGFFAAMPTVMGNTFGSARVAIAMGMVVTGWGGGYLMGAPIAGYLLAAYGGADNGLQAYRPAMFYAGSLALASTALAALMRFRINKSPWAKL</sequence>
<keyword evidence="7" id="KW-1185">Reference proteome</keyword>
<dbReference type="InterPro" id="IPR011701">
    <property type="entry name" value="MFS"/>
</dbReference>
<feature type="transmembrane region" description="Helical" evidence="3">
    <location>
        <begin position="117"/>
        <end position="139"/>
    </location>
</feature>